<sequence>MGKDGGSSTPQSQTVFNSNLPPELLPYAKDILNQGEALANQPYVPYSGQRLANQSDFTTQAYGQAGGLGDVGSGSMNDAGSSYANAMAGAGQVAGQGPMASFNSPHAAGVDQVHSQSWTDPGVAQSFMSPYETNVLRSQLGLANTQFGEQQNQRNSQAIGQGAFGGSRAALVNEAAQRDFNNSQFQMIGQGLNSAYTTGQQAFQANNSANLLAQEANQQANQNTQNTNVQSDLSTNQLNSTNYNTGQSTALNAAGLQNQIGNSQSALGQAQQSMAGTGLNALYAAGQSAQNYQQQGLNIGYDNFVNQQQYPEQQLNFMSGLMHGFNVSPNSYSTTSSNYTNPVTQLVGAGTGIAGIASALGKGG</sequence>
<gene>
    <name evidence="2" type="ORF">UFOVP28_57</name>
</gene>
<organism evidence="2">
    <name type="scientific">uncultured Caudovirales phage</name>
    <dbReference type="NCBI Taxonomy" id="2100421"/>
    <lineage>
        <taxon>Viruses</taxon>
        <taxon>Duplodnaviria</taxon>
        <taxon>Heunggongvirae</taxon>
        <taxon>Uroviricota</taxon>
        <taxon>Caudoviricetes</taxon>
        <taxon>Peduoviridae</taxon>
        <taxon>Maltschvirus</taxon>
        <taxon>Maltschvirus maltsch</taxon>
    </lineage>
</organism>
<feature type="compositionally biased region" description="Polar residues" evidence="1">
    <location>
        <begin position="229"/>
        <end position="241"/>
    </location>
</feature>
<dbReference type="EMBL" id="LR796165">
    <property type="protein sequence ID" value="CAB4122859.1"/>
    <property type="molecule type" value="Genomic_DNA"/>
</dbReference>
<evidence type="ECO:0000313" key="2">
    <source>
        <dbReference type="EMBL" id="CAB4122859.1"/>
    </source>
</evidence>
<proteinExistence type="predicted"/>
<evidence type="ECO:0000256" key="1">
    <source>
        <dbReference type="SAM" id="MobiDB-lite"/>
    </source>
</evidence>
<feature type="compositionally biased region" description="Low complexity" evidence="1">
    <location>
        <begin position="218"/>
        <end position="228"/>
    </location>
</feature>
<feature type="compositionally biased region" description="Polar residues" evidence="1">
    <location>
        <begin position="1"/>
        <end position="20"/>
    </location>
</feature>
<feature type="region of interest" description="Disordered" evidence="1">
    <location>
        <begin position="1"/>
        <end position="21"/>
    </location>
</feature>
<reference evidence="2" key="1">
    <citation type="submission" date="2020-04" db="EMBL/GenBank/DDBJ databases">
        <authorList>
            <person name="Chiriac C."/>
            <person name="Salcher M."/>
            <person name="Ghai R."/>
            <person name="Kavagutti S V."/>
        </authorList>
    </citation>
    <scope>NUCLEOTIDE SEQUENCE</scope>
</reference>
<accession>A0A6J5KRJ5</accession>
<protein>
    <submittedName>
        <fullName evidence="2">Uncharacterized protein</fullName>
    </submittedName>
</protein>
<feature type="region of interest" description="Disordered" evidence="1">
    <location>
        <begin position="218"/>
        <end position="241"/>
    </location>
</feature>
<name>A0A6J5KRJ5_9CAUD</name>